<keyword evidence="10" id="KW-1185">Reference proteome</keyword>
<comment type="caution">
    <text evidence="9">The sequence shown here is derived from an EMBL/GenBank/DDBJ whole genome shotgun (WGS) entry which is preliminary data.</text>
</comment>
<dbReference type="Pfam" id="PF01416">
    <property type="entry name" value="PseudoU_synth_1"/>
    <property type="match status" value="1"/>
</dbReference>
<evidence type="ECO:0000256" key="3">
    <source>
        <dbReference type="ARBA" id="ARBA00023235"/>
    </source>
</evidence>
<organism evidence="9 10">
    <name type="scientific">Halalkalicoccus tibetensis</name>
    <dbReference type="NCBI Taxonomy" id="175632"/>
    <lineage>
        <taxon>Archaea</taxon>
        <taxon>Methanobacteriati</taxon>
        <taxon>Methanobacteriota</taxon>
        <taxon>Stenosarchaea group</taxon>
        <taxon>Halobacteria</taxon>
        <taxon>Halobacteriales</taxon>
        <taxon>Halococcaceae</taxon>
        <taxon>Halalkalicoccus</taxon>
    </lineage>
</organism>
<accession>A0ABD5V499</accession>
<evidence type="ECO:0000256" key="4">
    <source>
        <dbReference type="HAMAP-Rule" id="MF_00171"/>
    </source>
</evidence>
<evidence type="ECO:0000256" key="7">
    <source>
        <dbReference type="RuleBase" id="RU003792"/>
    </source>
</evidence>
<feature type="domain" description="Pseudouridine synthase I TruA alpha/beta" evidence="8">
    <location>
        <begin position="127"/>
        <end position="227"/>
    </location>
</feature>
<reference evidence="9 10" key="1">
    <citation type="journal article" date="2019" name="Int. J. Syst. Evol. Microbiol.">
        <title>The Global Catalogue of Microorganisms (GCM) 10K type strain sequencing project: providing services to taxonomists for standard genome sequencing and annotation.</title>
        <authorList>
            <consortium name="The Broad Institute Genomics Platform"/>
            <consortium name="The Broad Institute Genome Sequencing Center for Infectious Disease"/>
            <person name="Wu L."/>
            <person name="Ma J."/>
        </authorList>
    </citation>
    <scope>NUCLEOTIDE SEQUENCE [LARGE SCALE GENOMIC DNA]</scope>
    <source>
        <strain evidence="9 10">CGMCC 1.3240</strain>
    </source>
</reference>
<dbReference type="EMBL" id="JBHSXQ010000001">
    <property type="protein sequence ID" value="MFC6903674.1"/>
    <property type="molecule type" value="Genomic_DNA"/>
</dbReference>
<dbReference type="Gene3D" id="3.30.70.660">
    <property type="entry name" value="Pseudouridine synthase I, catalytic domain, C-terminal subdomain"/>
    <property type="match status" value="1"/>
</dbReference>
<comment type="caution">
    <text evidence="4">Lacks conserved residue(s) required for the propagation of feature annotation.</text>
</comment>
<evidence type="ECO:0000256" key="5">
    <source>
        <dbReference type="PIRSR" id="PIRSR001430-1"/>
    </source>
</evidence>
<evidence type="ECO:0000313" key="9">
    <source>
        <dbReference type="EMBL" id="MFC6903674.1"/>
    </source>
</evidence>
<proteinExistence type="inferred from homology"/>
<dbReference type="Gene3D" id="3.30.70.580">
    <property type="entry name" value="Pseudouridine synthase I, catalytic domain, N-terminal subdomain"/>
    <property type="match status" value="1"/>
</dbReference>
<protein>
    <recommendedName>
        <fullName evidence="4">tRNA pseudouridine synthase A</fullName>
        <ecNumber evidence="4">5.4.99.12</ecNumber>
    </recommendedName>
    <alternativeName>
        <fullName evidence="4">tRNA pseudouridine(38-40) synthase</fullName>
    </alternativeName>
    <alternativeName>
        <fullName evidence="4">tRNA pseudouridylate synthase I</fullName>
    </alternativeName>
    <alternativeName>
        <fullName evidence="4">tRNA-uridine isomerase I</fullName>
    </alternativeName>
</protein>
<evidence type="ECO:0000256" key="6">
    <source>
        <dbReference type="PIRSR" id="PIRSR001430-2"/>
    </source>
</evidence>
<keyword evidence="3 4" id="KW-0413">Isomerase</keyword>
<evidence type="ECO:0000256" key="1">
    <source>
        <dbReference type="ARBA" id="ARBA00009375"/>
    </source>
</evidence>
<dbReference type="InterPro" id="IPR020095">
    <property type="entry name" value="PsdUridine_synth_TruA_C"/>
</dbReference>
<sequence length="267" mass="29279">MRAFRVAYDGTPYHGFQRQPDVATVEGTLFRALERHGVLEGEKPTGYAAAGRTDRGVSALAQTVAFDCPDWLTPAALNGELPADVRAWASADVEDEKFHAQYDARSREYAYQLHAPDADDDRLRAALDRLAGTHDFHNLTPDSGDTERTIRVATLERDGEFAVITVRAGGFLRQLVRRLVSLVSAVGRGEREFAFLDRVLSEERLSGPEGIAPAPPEPLVLTDVAYDLDFALDGRAAKSARAVFEEKRVERETRSRVAGRIAGGLDG</sequence>
<dbReference type="InterPro" id="IPR020094">
    <property type="entry name" value="TruA/RsuA/RluB/E/F_N"/>
</dbReference>
<dbReference type="InterPro" id="IPR020103">
    <property type="entry name" value="PsdUridine_synth_cat_dom_sf"/>
</dbReference>
<feature type="binding site" evidence="4 6">
    <location>
        <position position="109"/>
    </location>
    <ligand>
        <name>substrate</name>
    </ligand>
</feature>
<dbReference type="PANTHER" id="PTHR11142">
    <property type="entry name" value="PSEUDOURIDYLATE SYNTHASE"/>
    <property type="match status" value="1"/>
</dbReference>
<evidence type="ECO:0000259" key="8">
    <source>
        <dbReference type="Pfam" id="PF01416"/>
    </source>
</evidence>
<dbReference type="EC" id="5.4.99.12" evidence="4"/>
<name>A0ABD5V499_9EURY</name>
<dbReference type="NCBIfam" id="TIGR00071">
    <property type="entry name" value="hisT_truA"/>
    <property type="match status" value="1"/>
</dbReference>
<dbReference type="GO" id="GO:0031119">
    <property type="term" value="P:tRNA pseudouridine synthesis"/>
    <property type="evidence" value="ECO:0007669"/>
    <property type="project" value="UniProtKB-UniRule"/>
</dbReference>
<dbReference type="GO" id="GO:0160147">
    <property type="term" value="F:tRNA pseudouridine(38-40) synthase activity"/>
    <property type="evidence" value="ECO:0007669"/>
    <property type="project" value="UniProtKB-EC"/>
</dbReference>
<dbReference type="PIRSF" id="PIRSF001430">
    <property type="entry name" value="tRNA_psdUrid_synth"/>
    <property type="match status" value="1"/>
</dbReference>
<dbReference type="SUPFAM" id="SSF55120">
    <property type="entry name" value="Pseudouridine synthase"/>
    <property type="match status" value="1"/>
</dbReference>
<comment type="catalytic activity">
    <reaction evidence="4 7">
        <text>uridine(38/39/40) in tRNA = pseudouridine(38/39/40) in tRNA</text>
        <dbReference type="Rhea" id="RHEA:22376"/>
        <dbReference type="Rhea" id="RHEA-COMP:10085"/>
        <dbReference type="Rhea" id="RHEA-COMP:10087"/>
        <dbReference type="ChEBI" id="CHEBI:65314"/>
        <dbReference type="ChEBI" id="CHEBI:65315"/>
        <dbReference type="EC" id="5.4.99.12"/>
    </reaction>
</comment>
<dbReference type="NCBIfam" id="NF000622">
    <property type="entry name" value="PRK00021.3-3"/>
    <property type="match status" value="1"/>
</dbReference>
<dbReference type="Proteomes" id="UP001596312">
    <property type="component" value="Unassembled WGS sequence"/>
</dbReference>
<dbReference type="HAMAP" id="MF_00171">
    <property type="entry name" value="TruA"/>
    <property type="match status" value="1"/>
</dbReference>
<dbReference type="AlphaFoldDB" id="A0ABD5V499"/>
<evidence type="ECO:0000256" key="2">
    <source>
        <dbReference type="ARBA" id="ARBA00022694"/>
    </source>
</evidence>
<comment type="similarity">
    <text evidence="1 4 7">Belongs to the tRNA pseudouridine synthase TruA family.</text>
</comment>
<feature type="active site" description="Nucleophile" evidence="4 5">
    <location>
        <position position="54"/>
    </location>
</feature>
<gene>
    <name evidence="4 9" type="primary">truA</name>
    <name evidence="9" type="ORF">ACFQGH_00515</name>
</gene>
<dbReference type="InterPro" id="IPR001406">
    <property type="entry name" value="PsdUridine_synth_TruA"/>
</dbReference>
<dbReference type="PANTHER" id="PTHR11142:SF0">
    <property type="entry name" value="TRNA PSEUDOURIDINE SYNTHASE-LIKE 1"/>
    <property type="match status" value="1"/>
</dbReference>
<evidence type="ECO:0000313" key="10">
    <source>
        <dbReference type="Proteomes" id="UP001596312"/>
    </source>
</evidence>
<comment type="function">
    <text evidence="4">Formation of pseudouridine at positions 38, 39 and 40 in the anticodon stem and loop of transfer RNAs.</text>
</comment>
<dbReference type="InterPro" id="IPR020097">
    <property type="entry name" value="PsdUridine_synth_TruA_a/b_dom"/>
</dbReference>
<keyword evidence="2 4" id="KW-0819">tRNA processing</keyword>
<dbReference type="RefSeq" id="WP_340602165.1">
    <property type="nucleotide sequence ID" value="NZ_JBBMXV010000001.1"/>
</dbReference>